<gene>
    <name evidence="2" type="ORF">Taro_022281</name>
</gene>
<dbReference type="EMBL" id="NMUH01001170">
    <property type="protein sequence ID" value="MQL89705.1"/>
    <property type="molecule type" value="Genomic_DNA"/>
</dbReference>
<dbReference type="AlphaFoldDB" id="A0A843V1E4"/>
<dbReference type="Proteomes" id="UP000652761">
    <property type="component" value="Unassembled WGS sequence"/>
</dbReference>
<name>A0A843V1E4_COLES</name>
<evidence type="ECO:0000313" key="2">
    <source>
        <dbReference type="EMBL" id="MQL89705.1"/>
    </source>
</evidence>
<proteinExistence type="predicted"/>
<evidence type="ECO:0000313" key="3">
    <source>
        <dbReference type="Proteomes" id="UP000652761"/>
    </source>
</evidence>
<keyword evidence="1" id="KW-1133">Transmembrane helix</keyword>
<feature type="transmembrane region" description="Helical" evidence="1">
    <location>
        <begin position="36"/>
        <end position="53"/>
    </location>
</feature>
<protein>
    <submittedName>
        <fullName evidence="2">Uncharacterized protein</fullName>
    </submittedName>
</protein>
<keyword evidence="1" id="KW-0812">Transmembrane</keyword>
<feature type="transmembrane region" description="Helical" evidence="1">
    <location>
        <begin position="59"/>
        <end position="84"/>
    </location>
</feature>
<feature type="transmembrane region" description="Helical" evidence="1">
    <location>
        <begin position="96"/>
        <end position="118"/>
    </location>
</feature>
<sequence length="341" mass="36836">MIQCRPAVPDSKTCLLGRLSTVDLPAFGVDLRLKPVVLFLWNLSLVSTCPGLVSTLDDLFYTFLPFRCVVALLKLLVFIVLLSLSIGLESFQAISLLWRVIPVSRVVSACGAIVLHLAWFWCLWWHHVLVISLLGVRGVALSAFGTLCAGRALWLYRCHCGVAALPCLVHSVVVPDFDLGPSEVDVSSSTFAVVLFPVQFVDVLSCLALPTSDVFLGFASVHVLAVASCVEPFSGVLAVASCSFPTSWRSGMLVLVSCDSGLTWLLWCSGSFASAVVGVSAPLASRDSLSQEFVVGRSWWRFVAPCIANSVSCEHECSCTMIVQISSFSSRMQTLEYGNST</sequence>
<comment type="caution">
    <text evidence="2">The sequence shown here is derived from an EMBL/GenBank/DDBJ whole genome shotgun (WGS) entry which is preliminary data.</text>
</comment>
<accession>A0A843V1E4</accession>
<evidence type="ECO:0000256" key="1">
    <source>
        <dbReference type="SAM" id="Phobius"/>
    </source>
</evidence>
<reference evidence="2" key="1">
    <citation type="submission" date="2017-07" db="EMBL/GenBank/DDBJ databases">
        <title>Taro Niue Genome Assembly and Annotation.</title>
        <authorList>
            <person name="Atibalentja N."/>
            <person name="Keating K."/>
            <person name="Fields C.J."/>
        </authorList>
    </citation>
    <scope>NUCLEOTIDE SEQUENCE</scope>
    <source>
        <strain evidence="2">Niue_2</strain>
        <tissue evidence="2">Leaf</tissue>
    </source>
</reference>
<feature type="transmembrane region" description="Helical" evidence="1">
    <location>
        <begin position="124"/>
        <end position="147"/>
    </location>
</feature>
<organism evidence="2 3">
    <name type="scientific">Colocasia esculenta</name>
    <name type="common">Wild taro</name>
    <name type="synonym">Arum esculentum</name>
    <dbReference type="NCBI Taxonomy" id="4460"/>
    <lineage>
        <taxon>Eukaryota</taxon>
        <taxon>Viridiplantae</taxon>
        <taxon>Streptophyta</taxon>
        <taxon>Embryophyta</taxon>
        <taxon>Tracheophyta</taxon>
        <taxon>Spermatophyta</taxon>
        <taxon>Magnoliopsida</taxon>
        <taxon>Liliopsida</taxon>
        <taxon>Araceae</taxon>
        <taxon>Aroideae</taxon>
        <taxon>Colocasieae</taxon>
        <taxon>Colocasia</taxon>
    </lineage>
</organism>
<keyword evidence="1" id="KW-0472">Membrane</keyword>
<keyword evidence="3" id="KW-1185">Reference proteome</keyword>